<keyword evidence="2 5" id="KW-0812">Transmembrane</keyword>
<evidence type="ECO:0000256" key="1">
    <source>
        <dbReference type="ARBA" id="ARBA00004141"/>
    </source>
</evidence>
<comment type="subcellular location">
    <subcellularLocation>
        <location evidence="1">Membrane</location>
        <topology evidence="1">Multi-pass membrane protein</topology>
    </subcellularLocation>
</comment>
<dbReference type="VEuPathDB" id="FungiDB:RhiirFUN_018511"/>
<evidence type="ECO:0000256" key="2">
    <source>
        <dbReference type="ARBA" id="ARBA00022692"/>
    </source>
</evidence>
<dbReference type="Proteomes" id="UP000234323">
    <property type="component" value="Unassembled WGS sequence"/>
</dbReference>
<keyword evidence="4 5" id="KW-0472">Membrane</keyword>
<dbReference type="SUPFAM" id="SSF81321">
    <property type="entry name" value="Family A G protein-coupled receptor-like"/>
    <property type="match status" value="1"/>
</dbReference>
<keyword evidence="8" id="KW-1185">Reference proteome</keyword>
<dbReference type="AlphaFoldDB" id="A0A2I1GGJ0"/>
<reference evidence="7 8" key="1">
    <citation type="submission" date="2015-10" db="EMBL/GenBank/DDBJ databases">
        <title>Genome analyses suggest a sexual origin of heterokaryosis in a supposedly ancient asexual fungus.</title>
        <authorList>
            <person name="Ropars J."/>
            <person name="Sedzielewska K."/>
            <person name="Noel J."/>
            <person name="Charron P."/>
            <person name="Farinelli L."/>
            <person name="Marton T."/>
            <person name="Kruger M."/>
            <person name="Pelin A."/>
            <person name="Brachmann A."/>
            <person name="Corradi N."/>
        </authorList>
    </citation>
    <scope>NUCLEOTIDE SEQUENCE [LARGE SCALE GENOMIC DNA]</scope>
    <source>
        <strain evidence="7 8">A4</strain>
    </source>
</reference>
<evidence type="ECO:0000313" key="8">
    <source>
        <dbReference type="Proteomes" id="UP000234323"/>
    </source>
</evidence>
<feature type="transmembrane region" description="Helical" evidence="5">
    <location>
        <begin position="108"/>
        <end position="136"/>
    </location>
</feature>
<dbReference type="GO" id="GO:0005886">
    <property type="term" value="C:plasma membrane"/>
    <property type="evidence" value="ECO:0007669"/>
    <property type="project" value="TreeGrafter"/>
</dbReference>
<evidence type="ECO:0000259" key="6">
    <source>
        <dbReference type="PROSITE" id="PS50262"/>
    </source>
</evidence>
<dbReference type="InterPro" id="IPR017452">
    <property type="entry name" value="GPCR_Rhodpsn_7TM"/>
</dbReference>
<proteinExistence type="predicted"/>
<evidence type="ECO:0000313" key="7">
    <source>
        <dbReference type="EMBL" id="PKY45745.1"/>
    </source>
</evidence>
<dbReference type="PANTHER" id="PTHR23112:SF0">
    <property type="entry name" value="TRANSMEMBRANE PROTEIN 116"/>
    <property type="match status" value="1"/>
</dbReference>
<dbReference type="OrthoDB" id="2376869at2759"/>
<keyword evidence="3 5" id="KW-1133">Transmembrane helix</keyword>
<feature type="transmembrane region" description="Helical" evidence="5">
    <location>
        <begin position="274"/>
        <end position="293"/>
    </location>
</feature>
<dbReference type="PROSITE" id="PS50262">
    <property type="entry name" value="G_PROTEIN_RECEP_F1_2"/>
    <property type="match status" value="1"/>
</dbReference>
<dbReference type="VEuPathDB" id="FungiDB:RhiirA1_448149"/>
<dbReference type="EMBL" id="LLXI01000406">
    <property type="protein sequence ID" value="PKY45745.1"/>
    <property type="molecule type" value="Genomic_DNA"/>
</dbReference>
<feature type="transmembrane region" description="Helical" evidence="5">
    <location>
        <begin position="180"/>
        <end position="207"/>
    </location>
</feature>
<comment type="caution">
    <text evidence="7">The sequence shown here is derived from an EMBL/GenBank/DDBJ whole genome shotgun (WGS) entry which is preliminary data.</text>
</comment>
<organism evidence="7 8">
    <name type="scientific">Rhizophagus irregularis</name>
    <dbReference type="NCBI Taxonomy" id="588596"/>
    <lineage>
        <taxon>Eukaryota</taxon>
        <taxon>Fungi</taxon>
        <taxon>Fungi incertae sedis</taxon>
        <taxon>Mucoromycota</taxon>
        <taxon>Glomeromycotina</taxon>
        <taxon>Glomeromycetes</taxon>
        <taxon>Glomerales</taxon>
        <taxon>Glomeraceae</taxon>
        <taxon>Rhizophagus</taxon>
    </lineage>
</organism>
<feature type="transmembrane region" description="Helical" evidence="5">
    <location>
        <begin position="65"/>
        <end position="88"/>
    </location>
</feature>
<protein>
    <recommendedName>
        <fullName evidence="6">G-protein coupled receptors family 1 profile domain-containing protein</fullName>
    </recommendedName>
</protein>
<evidence type="ECO:0000256" key="3">
    <source>
        <dbReference type="ARBA" id="ARBA00022989"/>
    </source>
</evidence>
<name>A0A2I1GGJ0_9GLOM</name>
<dbReference type="GO" id="GO:0004930">
    <property type="term" value="F:G protein-coupled receptor activity"/>
    <property type="evidence" value="ECO:0007669"/>
    <property type="project" value="TreeGrafter"/>
</dbReference>
<dbReference type="VEuPathDB" id="FungiDB:FUN_001059"/>
<dbReference type="GO" id="GO:0007189">
    <property type="term" value="P:adenylate cyclase-activating G protein-coupled receptor signaling pathway"/>
    <property type="evidence" value="ECO:0007669"/>
    <property type="project" value="TreeGrafter"/>
</dbReference>
<feature type="transmembrane region" description="Helical" evidence="5">
    <location>
        <begin position="148"/>
        <end position="168"/>
    </location>
</feature>
<accession>A0A2I1GGJ0</accession>
<feature type="domain" description="G-protein coupled receptors family 1 profile" evidence="6">
    <location>
        <begin position="38"/>
        <end position="261"/>
    </location>
</feature>
<gene>
    <name evidence="7" type="ORF">RhiirA4_542828</name>
</gene>
<sequence>MIPLNNAQEHSSYGYGAETDFYIIVTIPLSVNIFSFLGSLYIFYRTFVRWKNDRRNISLSFRFPFYISITDFVYSSCILMEFSYVTFSKSEFVNNKESVTWPYLFCEIIGLGFTFIVLLNILLVGAISIVTWLRVVREHYLDLGRYDYKVWLPILFVSSIIPLSTVYAHGSRGYSCGTKIGYQIVGFIVLAIILVTLTTIIICYAFVMRAIRKIKEVNESITNSHNNLIQINSVERKTFKKILTYILVFILQYVPIMIYNVCGFLKVRHVILDALIPAVISLGGIGNIIQFLYNEGLSANKYTSNYKLESNEQSQQSNNTMSEI</sequence>
<evidence type="ECO:0000256" key="5">
    <source>
        <dbReference type="SAM" id="Phobius"/>
    </source>
</evidence>
<evidence type="ECO:0000256" key="4">
    <source>
        <dbReference type="ARBA" id="ARBA00023136"/>
    </source>
</evidence>
<feature type="transmembrane region" description="Helical" evidence="5">
    <location>
        <begin position="21"/>
        <end position="44"/>
    </location>
</feature>
<dbReference type="Gene3D" id="1.20.1070.10">
    <property type="entry name" value="Rhodopsin 7-helix transmembrane proteins"/>
    <property type="match status" value="1"/>
</dbReference>
<feature type="transmembrane region" description="Helical" evidence="5">
    <location>
        <begin position="242"/>
        <end position="262"/>
    </location>
</feature>
<dbReference type="PANTHER" id="PTHR23112">
    <property type="entry name" value="G PROTEIN-COUPLED RECEPTOR 157-RELATED"/>
    <property type="match status" value="1"/>
</dbReference>